<dbReference type="AlphaFoldDB" id="A0AAD1XR98"/>
<gene>
    <name evidence="1" type="ORF">ECRASSUSDP1_LOCUS18738</name>
</gene>
<sequence length="262" mass="30870">MSTSKEIALRRHKEQYIEQYVLDEETRLQKDLIWSLRLAAFCRFRLKLSLSHYSKIVKKLFPETQGIIDAFNRTLKKKSIREERSCVKLCVIISEFLKQKFDNSVVKFGREIITNIPRQELLLSKNVLFHMIKKARLELEIYNFIIDLKLLQRIVFAGRHLSKITFDLCTLDENQSTPDAIHWKYESKLDTLVFKRKYDGAPFSDLNHPLNLIIQLGSKLACSELLIYKYFSLGKQQIALELFQLADITEYSEFVHVKYGDL</sequence>
<keyword evidence="2" id="KW-1185">Reference proteome</keyword>
<evidence type="ECO:0000313" key="1">
    <source>
        <dbReference type="EMBL" id="CAI2377354.1"/>
    </source>
</evidence>
<evidence type="ECO:0000313" key="2">
    <source>
        <dbReference type="Proteomes" id="UP001295684"/>
    </source>
</evidence>
<accession>A0AAD1XR98</accession>
<dbReference type="EMBL" id="CAMPGE010018988">
    <property type="protein sequence ID" value="CAI2377354.1"/>
    <property type="molecule type" value="Genomic_DNA"/>
</dbReference>
<dbReference type="Proteomes" id="UP001295684">
    <property type="component" value="Unassembled WGS sequence"/>
</dbReference>
<reference evidence="1" key="1">
    <citation type="submission" date="2023-07" db="EMBL/GenBank/DDBJ databases">
        <authorList>
            <consortium name="AG Swart"/>
            <person name="Singh M."/>
            <person name="Singh A."/>
            <person name="Seah K."/>
            <person name="Emmerich C."/>
        </authorList>
    </citation>
    <scope>NUCLEOTIDE SEQUENCE</scope>
    <source>
        <strain evidence="1">DP1</strain>
    </source>
</reference>
<organism evidence="1 2">
    <name type="scientific">Euplotes crassus</name>
    <dbReference type="NCBI Taxonomy" id="5936"/>
    <lineage>
        <taxon>Eukaryota</taxon>
        <taxon>Sar</taxon>
        <taxon>Alveolata</taxon>
        <taxon>Ciliophora</taxon>
        <taxon>Intramacronucleata</taxon>
        <taxon>Spirotrichea</taxon>
        <taxon>Hypotrichia</taxon>
        <taxon>Euplotida</taxon>
        <taxon>Euplotidae</taxon>
        <taxon>Moneuplotes</taxon>
    </lineage>
</organism>
<protein>
    <submittedName>
        <fullName evidence="1">Uncharacterized protein</fullName>
    </submittedName>
</protein>
<comment type="caution">
    <text evidence="1">The sequence shown here is derived from an EMBL/GenBank/DDBJ whole genome shotgun (WGS) entry which is preliminary data.</text>
</comment>
<name>A0AAD1XR98_EUPCR</name>
<proteinExistence type="predicted"/>